<dbReference type="AlphaFoldDB" id="I1TID7"/>
<sequence>MPQSSSPRISLKKKHTTINALSAGPARTVKFNLSFFLSLRNSFSSFSDGSKRKSSTLIPILYREVTPGRVWLTSFVPNRPSFRGRRSAHIYLYSPRIPRGTKAIRESVAL</sequence>
<evidence type="ECO:0000313" key="1">
    <source>
        <dbReference type="EMBL" id="AEY81167.1"/>
    </source>
</evidence>
<gene>
    <name evidence="1" type="primary">orf29</name>
</gene>
<organism evidence="1">
    <name type="scientific">Daucus carota subsp. sativus</name>
    <name type="common">Carrot</name>
    <dbReference type="NCBI Taxonomy" id="79200"/>
    <lineage>
        <taxon>Eukaryota</taxon>
        <taxon>Viridiplantae</taxon>
        <taxon>Streptophyta</taxon>
        <taxon>Embryophyta</taxon>
        <taxon>Tracheophyta</taxon>
        <taxon>Spermatophyta</taxon>
        <taxon>Magnoliopsida</taxon>
        <taxon>eudicotyledons</taxon>
        <taxon>Gunneridae</taxon>
        <taxon>Pentapetalae</taxon>
        <taxon>asterids</taxon>
        <taxon>campanulids</taxon>
        <taxon>Apiales</taxon>
        <taxon>Apiaceae</taxon>
        <taxon>Apioideae</taxon>
        <taxon>Scandiceae</taxon>
        <taxon>Daucinae</taxon>
        <taxon>Daucus</taxon>
        <taxon>Daucus sect. Daucus</taxon>
    </lineage>
</organism>
<protein>
    <submittedName>
        <fullName evidence="1">Orf29</fullName>
    </submittedName>
</protein>
<geneLocation type="mitochondrion" evidence="1"/>
<keyword evidence="1" id="KW-0496">Mitochondrion</keyword>
<proteinExistence type="predicted"/>
<name>I1TID7_DAUCS</name>
<accession>I1TID7</accession>
<reference evidence="1" key="1">
    <citation type="journal article" date="2012" name="BMC Plant Biol.">
        <title>De novo assembly of the carrot mitochondrial genome using next generation sequencing of whole genomic DNA provides first evidence of DNA transfer into an angiosperm plastid genome.</title>
        <authorList>
            <person name="Iorizzo M."/>
            <person name="Senalik D."/>
            <person name="Szklarczyk M."/>
            <person name="Grzebelus D."/>
            <person name="Spooner D."/>
            <person name="Simon P."/>
        </authorList>
    </citation>
    <scope>NUCLEOTIDE SEQUENCE</scope>
    <source>
        <tissue evidence="1">Leaf</tissue>
    </source>
</reference>
<dbReference type="EMBL" id="JQ248574">
    <property type="protein sequence ID" value="AEY81167.1"/>
    <property type="molecule type" value="Genomic_DNA"/>
</dbReference>